<evidence type="ECO:0000313" key="1">
    <source>
        <dbReference type="EMBL" id="GAA5047785.1"/>
    </source>
</evidence>
<reference evidence="2" key="1">
    <citation type="journal article" date="2019" name="Int. J. Syst. Evol. Microbiol.">
        <title>The Global Catalogue of Microorganisms (GCM) 10K type strain sequencing project: providing services to taxonomists for standard genome sequencing and annotation.</title>
        <authorList>
            <consortium name="The Broad Institute Genomics Platform"/>
            <consortium name="The Broad Institute Genome Sequencing Center for Infectious Disease"/>
            <person name="Wu L."/>
            <person name="Ma J."/>
        </authorList>
    </citation>
    <scope>NUCLEOTIDE SEQUENCE [LARGE SCALE GENOMIC DNA]</scope>
    <source>
        <strain evidence="2">JCM 18298</strain>
    </source>
</reference>
<dbReference type="Proteomes" id="UP001500603">
    <property type="component" value="Unassembled WGS sequence"/>
</dbReference>
<accession>A0ABP9K2S3</accession>
<dbReference type="Gene3D" id="2.60.120.620">
    <property type="entry name" value="q2cbj1_9rhob like domain"/>
    <property type="match status" value="1"/>
</dbReference>
<evidence type="ECO:0000313" key="2">
    <source>
        <dbReference type="Proteomes" id="UP001500603"/>
    </source>
</evidence>
<keyword evidence="2" id="KW-1185">Reference proteome</keyword>
<comment type="caution">
    <text evidence="1">The sequence shown here is derived from an EMBL/GenBank/DDBJ whole genome shotgun (WGS) entry which is preliminary data.</text>
</comment>
<proteinExistence type="predicted"/>
<organism evidence="1 2">
    <name type="scientific">Nocardia callitridis</name>
    <dbReference type="NCBI Taxonomy" id="648753"/>
    <lineage>
        <taxon>Bacteria</taxon>
        <taxon>Bacillati</taxon>
        <taxon>Actinomycetota</taxon>
        <taxon>Actinomycetes</taxon>
        <taxon>Mycobacteriales</taxon>
        <taxon>Nocardiaceae</taxon>
        <taxon>Nocardia</taxon>
    </lineage>
</organism>
<dbReference type="EMBL" id="BAABJM010000001">
    <property type="protein sequence ID" value="GAA5047785.1"/>
    <property type="molecule type" value="Genomic_DNA"/>
</dbReference>
<name>A0ABP9K2S3_9NOCA</name>
<sequence length="232" mass="25196">MAIVVGSDLDRIGGIGNPKTLVTQAVSSVVFDSPERKQNRAEATSASALCRFRDVLGVAAADRMLAQIAVAGAKERPGLTVRSDSRTPTITALATVVGDLTDTVCDLLDVEPPAGPRLTFELVTGDDRDQLSTHTLPRDELRRVGFVYWLHTRPRRFYGGQLRIHDVGVRDGRPVVDAEYRDCPVEHDTIVFFPASAPTTLRPVTRPADLRPVNASPGDPTGSRFALRGWIS</sequence>
<dbReference type="RefSeq" id="WP_345494286.1">
    <property type="nucleotide sequence ID" value="NZ_BAABJM010000001.1"/>
</dbReference>
<protein>
    <submittedName>
        <fullName evidence="1">Uncharacterized protein</fullName>
    </submittedName>
</protein>
<gene>
    <name evidence="1" type="ORF">GCM10023318_14730</name>
</gene>